<evidence type="ECO:0000259" key="11">
    <source>
        <dbReference type="Pfam" id="PF18317"/>
    </source>
</evidence>
<comment type="catalytic activity">
    <reaction evidence="7 8">
        <text>shikimate + NADP(+) = 3-dehydroshikimate + NADPH + H(+)</text>
        <dbReference type="Rhea" id="RHEA:17737"/>
        <dbReference type="ChEBI" id="CHEBI:15378"/>
        <dbReference type="ChEBI" id="CHEBI:16630"/>
        <dbReference type="ChEBI" id="CHEBI:36208"/>
        <dbReference type="ChEBI" id="CHEBI:57783"/>
        <dbReference type="ChEBI" id="CHEBI:58349"/>
        <dbReference type="EC" id="1.1.1.25"/>
    </reaction>
</comment>
<dbReference type="InterPro" id="IPR013708">
    <property type="entry name" value="Shikimate_DH-bd_N"/>
</dbReference>
<feature type="binding site" evidence="8">
    <location>
        <position position="83"/>
    </location>
    <ligand>
        <name>NADP(+)</name>
        <dbReference type="ChEBI" id="CHEBI:58349"/>
    </ligand>
</feature>
<dbReference type="InterPro" id="IPR036291">
    <property type="entry name" value="NAD(P)-bd_dom_sf"/>
</dbReference>
<dbReference type="NCBIfam" id="TIGR00507">
    <property type="entry name" value="aroE"/>
    <property type="match status" value="1"/>
</dbReference>
<accession>A0A6L5XAG5</accession>
<dbReference type="Pfam" id="PF18317">
    <property type="entry name" value="SDH_C"/>
    <property type="match status" value="1"/>
</dbReference>
<feature type="binding site" evidence="8">
    <location>
        <position position="92"/>
    </location>
    <ligand>
        <name>shikimate</name>
        <dbReference type="ChEBI" id="CHEBI:36208"/>
    </ligand>
</feature>
<evidence type="ECO:0000256" key="7">
    <source>
        <dbReference type="ARBA" id="ARBA00049442"/>
    </source>
</evidence>
<keyword evidence="4 8" id="KW-0521">NADP</keyword>
<evidence type="ECO:0000256" key="1">
    <source>
        <dbReference type="ARBA" id="ARBA00004871"/>
    </source>
</evidence>
<comment type="pathway">
    <text evidence="1 8">Metabolic intermediate biosynthesis; chorismate biosynthesis; chorismate from D-erythrose 4-phosphate and phosphoenolpyruvate: step 4/7.</text>
</comment>
<evidence type="ECO:0000256" key="6">
    <source>
        <dbReference type="ARBA" id="ARBA00023141"/>
    </source>
</evidence>
<keyword evidence="13" id="KW-1185">Reference proteome</keyword>
<evidence type="ECO:0000256" key="3">
    <source>
        <dbReference type="ARBA" id="ARBA00022605"/>
    </source>
</evidence>
<dbReference type="EMBL" id="VULZ01000020">
    <property type="protein sequence ID" value="MSS16026.1"/>
    <property type="molecule type" value="Genomic_DNA"/>
</dbReference>
<dbReference type="InterPro" id="IPR011342">
    <property type="entry name" value="Shikimate_DH"/>
</dbReference>
<feature type="binding site" evidence="8">
    <location>
        <position position="249"/>
    </location>
    <ligand>
        <name>NADP(+)</name>
        <dbReference type="ChEBI" id="CHEBI:58349"/>
    </ligand>
</feature>
<dbReference type="InterPro" id="IPR006151">
    <property type="entry name" value="Shikm_DH/Glu-tRNA_Rdtase"/>
</dbReference>
<dbReference type="InterPro" id="IPR041121">
    <property type="entry name" value="SDH_C"/>
</dbReference>
<organism evidence="12 13">
    <name type="scientific">Porcincola intestinalis</name>
    <dbReference type="NCBI Taxonomy" id="2606632"/>
    <lineage>
        <taxon>Bacteria</taxon>
        <taxon>Bacillati</taxon>
        <taxon>Bacillota</taxon>
        <taxon>Clostridia</taxon>
        <taxon>Lachnospirales</taxon>
        <taxon>Lachnospiraceae</taxon>
        <taxon>Porcincola</taxon>
    </lineage>
</organism>
<evidence type="ECO:0000256" key="5">
    <source>
        <dbReference type="ARBA" id="ARBA00023002"/>
    </source>
</evidence>
<sequence>MKKCYRAELTGVFGIPVDDNPTGVVEEAAYKEEGLNYRYLTIEVKPEDLSIAMDSVKAFGMKGINLTMPHKVTVVPLLDELSEAAGIIGAVNTVVNRDGKLFGENTDGKGFVRALEDSGESIEGKTITILGAGGAARAIAVECALNHAKKLCIVNRNPERGKELVQILITKAGVLSEYIPWDKNLPIPQETQILINATSIGFSPNIKDRPDIDYRTVTSSMVVCDVVFSPADTEFLKAARAQGAKTVNGLGMLASQAALNFTLWTGKKAPLELMKKVLAEETA</sequence>
<dbReference type="Gene3D" id="3.40.50.10860">
    <property type="entry name" value="Leucine Dehydrogenase, chain A, domain 1"/>
    <property type="match status" value="1"/>
</dbReference>
<dbReference type="Pfam" id="PF01488">
    <property type="entry name" value="Shikimate_DH"/>
    <property type="match status" value="1"/>
</dbReference>
<reference evidence="12 13" key="1">
    <citation type="submission" date="2019-08" db="EMBL/GenBank/DDBJ databases">
        <title>In-depth cultivation of the pig gut microbiome towards novel bacterial diversity and tailored functional studies.</title>
        <authorList>
            <person name="Wylensek D."/>
            <person name="Hitch T.C.A."/>
            <person name="Clavel T."/>
        </authorList>
    </citation>
    <scope>NUCLEOTIDE SEQUENCE [LARGE SCALE GENOMIC DNA]</scope>
    <source>
        <strain evidence="12 13">Oil+RF-744-WCA-WT-11</strain>
    </source>
</reference>
<feature type="binding site" evidence="8">
    <location>
        <position position="107"/>
    </location>
    <ligand>
        <name>shikimate</name>
        <dbReference type="ChEBI" id="CHEBI:36208"/>
    </ligand>
</feature>
<dbReference type="InterPro" id="IPR022893">
    <property type="entry name" value="Shikimate_DH_fam"/>
</dbReference>
<comment type="similarity">
    <text evidence="8">Belongs to the shikimate dehydrogenase family.</text>
</comment>
<feature type="binding site" evidence="8">
    <location>
        <position position="256"/>
    </location>
    <ligand>
        <name>shikimate</name>
        <dbReference type="ChEBI" id="CHEBI:36208"/>
    </ligand>
</feature>
<feature type="binding site" evidence="8">
    <location>
        <begin position="131"/>
        <end position="135"/>
    </location>
    <ligand>
        <name>NADP(+)</name>
        <dbReference type="ChEBI" id="CHEBI:58349"/>
    </ligand>
</feature>
<dbReference type="RefSeq" id="WP_154527445.1">
    <property type="nucleotide sequence ID" value="NZ_VULZ01000020.1"/>
</dbReference>
<name>A0A6L5XAG5_9FIRM</name>
<keyword evidence="3 8" id="KW-0028">Amino-acid biosynthesis</keyword>
<dbReference type="CDD" id="cd01065">
    <property type="entry name" value="NAD_bind_Shikimate_DH"/>
    <property type="match status" value="1"/>
</dbReference>
<evidence type="ECO:0000256" key="2">
    <source>
        <dbReference type="ARBA" id="ARBA00012962"/>
    </source>
</evidence>
<evidence type="ECO:0000313" key="13">
    <source>
        <dbReference type="Proteomes" id="UP000481852"/>
    </source>
</evidence>
<dbReference type="PANTHER" id="PTHR21089">
    <property type="entry name" value="SHIKIMATE DEHYDROGENASE"/>
    <property type="match status" value="1"/>
</dbReference>
<comment type="subunit">
    <text evidence="8">Homodimer.</text>
</comment>
<evidence type="ECO:0000259" key="10">
    <source>
        <dbReference type="Pfam" id="PF08501"/>
    </source>
</evidence>
<dbReference type="GO" id="GO:0009073">
    <property type="term" value="P:aromatic amino acid family biosynthetic process"/>
    <property type="evidence" value="ECO:0007669"/>
    <property type="project" value="UniProtKB-KW"/>
</dbReference>
<dbReference type="GO" id="GO:0004764">
    <property type="term" value="F:shikimate 3-dehydrogenase (NADP+) activity"/>
    <property type="evidence" value="ECO:0007669"/>
    <property type="project" value="UniProtKB-UniRule"/>
</dbReference>
<protein>
    <recommendedName>
        <fullName evidence="2 8">Shikimate dehydrogenase (NADP(+))</fullName>
        <shortName evidence="8">SDH</shortName>
        <ecNumber evidence="2 8">1.1.1.25</ecNumber>
    </recommendedName>
</protein>
<evidence type="ECO:0000256" key="8">
    <source>
        <dbReference type="HAMAP-Rule" id="MF_00222"/>
    </source>
</evidence>
<feature type="domain" description="Quinate/shikimate 5-dehydrogenase/glutamyl-tRNA reductase" evidence="9">
    <location>
        <begin position="119"/>
        <end position="199"/>
    </location>
</feature>
<keyword evidence="5 8" id="KW-0560">Oxidoreductase</keyword>
<dbReference type="GO" id="GO:0008652">
    <property type="term" value="P:amino acid biosynthetic process"/>
    <property type="evidence" value="ECO:0007669"/>
    <property type="project" value="UniProtKB-KW"/>
</dbReference>
<proteinExistence type="inferred from homology"/>
<dbReference type="InterPro" id="IPR046346">
    <property type="entry name" value="Aminoacid_DH-like_N_sf"/>
</dbReference>
<dbReference type="GO" id="GO:0019632">
    <property type="term" value="P:shikimate metabolic process"/>
    <property type="evidence" value="ECO:0007669"/>
    <property type="project" value="InterPro"/>
</dbReference>
<feature type="binding site" evidence="8">
    <location>
        <position position="67"/>
    </location>
    <ligand>
        <name>shikimate</name>
        <dbReference type="ChEBI" id="CHEBI:36208"/>
    </ligand>
</feature>
<dbReference type="AlphaFoldDB" id="A0A6L5XAG5"/>
<dbReference type="UniPathway" id="UPA00053">
    <property type="reaction ID" value="UER00087"/>
</dbReference>
<comment type="caution">
    <text evidence="12">The sequence shown here is derived from an EMBL/GenBank/DDBJ whole genome shotgun (WGS) entry which is preliminary data.</text>
</comment>
<dbReference type="GO" id="GO:0009423">
    <property type="term" value="P:chorismate biosynthetic process"/>
    <property type="evidence" value="ECO:0007669"/>
    <property type="project" value="UniProtKB-UniRule"/>
</dbReference>
<dbReference type="Gene3D" id="3.40.50.720">
    <property type="entry name" value="NAD(P)-binding Rossmann-like Domain"/>
    <property type="match status" value="1"/>
</dbReference>
<dbReference type="Proteomes" id="UP000481852">
    <property type="component" value="Unassembled WGS sequence"/>
</dbReference>
<dbReference type="GO" id="GO:0050661">
    <property type="term" value="F:NADP binding"/>
    <property type="evidence" value="ECO:0007669"/>
    <property type="project" value="InterPro"/>
</dbReference>
<evidence type="ECO:0000256" key="4">
    <source>
        <dbReference type="ARBA" id="ARBA00022857"/>
    </source>
</evidence>
<gene>
    <name evidence="8 12" type="primary">aroE</name>
    <name evidence="12" type="ORF">FYJ35_13490</name>
</gene>
<dbReference type="PANTHER" id="PTHR21089:SF1">
    <property type="entry name" value="BIFUNCTIONAL 3-DEHYDROQUINATE DEHYDRATASE_SHIKIMATE DEHYDROGENASE, CHLOROPLASTIC"/>
    <property type="match status" value="1"/>
</dbReference>
<keyword evidence="6 8" id="KW-0057">Aromatic amino acid biosynthesis</keyword>
<dbReference type="SUPFAM" id="SSF51735">
    <property type="entry name" value="NAD(P)-binding Rossmann-fold domains"/>
    <property type="match status" value="1"/>
</dbReference>
<comment type="caution">
    <text evidence="8">Lacks conserved residue(s) required for the propagation of feature annotation.</text>
</comment>
<feature type="domain" description="Shikimate dehydrogenase substrate binding N-terminal" evidence="10">
    <location>
        <begin position="12"/>
        <end position="94"/>
    </location>
</feature>
<comment type="function">
    <text evidence="8">Involved in the biosynthesis of the chorismate, which leads to the biosynthesis of aromatic amino acids. Catalyzes the reversible NADPH linked reduction of 3-dehydroshikimate (DHSA) to yield shikimate (SA).</text>
</comment>
<feature type="domain" description="SDH C-terminal" evidence="11">
    <location>
        <begin position="249"/>
        <end position="278"/>
    </location>
</feature>
<dbReference type="EC" id="1.1.1.25" evidence="2 8"/>
<evidence type="ECO:0000259" key="9">
    <source>
        <dbReference type="Pfam" id="PF01488"/>
    </source>
</evidence>
<feature type="active site" description="Proton acceptor" evidence="8">
    <location>
        <position position="71"/>
    </location>
</feature>
<feature type="binding site" evidence="8">
    <location>
        <position position="226"/>
    </location>
    <ligand>
        <name>NADP(+)</name>
        <dbReference type="ChEBI" id="CHEBI:58349"/>
    </ligand>
</feature>
<evidence type="ECO:0000313" key="12">
    <source>
        <dbReference type="EMBL" id="MSS16026.1"/>
    </source>
</evidence>
<dbReference type="Pfam" id="PF08501">
    <property type="entry name" value="Shikimate_dh_N"/>
    <property type="match status" value="1"/>
</dbReference>
<dbReference type="SUPFAM" id="SSF53223">
    <property type="entry name" value="Aminoacid dehydrogenase-like, N-terminal domain"/>
    <property type="match status" value="1"/>
</dbReference>
<dbReference type="HAMAP" id="MF_00222">
    <property type="entry name" value="Shikimate_DH_AroE"/>
    <property type="match status" value="1"/>
</dbReference>